<proteinExistence type="predicted"/>
<name>I3ZJQ2_TERRK</name>
<dbReference type="eggNOG" id="ENOG5032UJU">
    <property type="taxonomic scope" value="Bacteria"/>
</dbReference>
<evidence type="ECO:0000313" key="2">
    <source>
        <dbReference type="EMBL" id="AFL89470.1"/>
    </source>
</evidence>
<organism evidence="2 3">
    <name type="scientific">Terriglobus roseus (strain DSM 18391 / NRRL B-41598 / KBS 63)</name>
    <dbReference type="NCBI Taxonomy" id="926566"/>
    <lineage>
        <taxon>Bacteria</taxon>
        <taxon>Pseudomonadati</taxon>
        <taxon>Acidobacteriota</taxon>
        <taxon>Terriglobia</taxon>
        <taxon>Terriglobales</taxon>
        <taxon>Acidobacteriaceae</taxon>
        <taxon>Terriglobus</taxon>
    </lineage>
</organism>
<dbReference type="KEGG" id="trs:Terro_3252"/>
<evidence type="ECO:0008006" key="4">
    <source>
        <dbReference type="Google" id="ProtNLM"/>
    </source>
</evidence>
<protein>
    <recommendedName>
        <fullName evidence="4">DUF2393 domain-containing protein</fullName>
    </recommendedName>
</protein>
<gene>
    <name evidence="2" type="ordered locus">Terro_3252</name>
</gene>
<dbReference type="HOGENOM" id="CLU_1537946_0_0_0"/>
<keyword evidence="1" id="KW-0812">Transmembrane</keyword>
<keyword evidence="1" id="KW-0472">Membrane</keyword>
<dbReference type="STRING" id="926566.Terro_3252"/>
<dbReference type="InterPro" id="IPR013417">
    <property type="entry name" value="CHP02588"/>
</dbReference>
<dbReference type="OrthoDB" id="120211at2"/>
<dbReference type="AlphaFoldDB" id="I3ZJQ2"/>
<accession>I3ZJQ2</accession>
<evidence type="ECO:0000313" key="3">
    <source>
        <dbReference type="Proteomes" id="UP000006056"/>
    </source>
</evidence>
<keyword evidence="1" id="KW-1133">Transmembrane helix</keyword>
<dbReference type="EMBL" id="CP003379">
    <property type="protein sequence ID" value="AFL89470.1"/>
    <property type="molecule type" value="Genomic_DNA"/>
</dbReference>
<sequence length="174" mass="18255">MAADGTQTPFLTPEPERTVSPQTWIIAAVAVLVIVAVAAIATLRRAPANTGAALAPDAYAASLPITNISMSEATNGTGGKATYVDGVIGNTGTKTLTGAEVQVTFSTSDGTAPHRETVPVAVVRTRVPYVDLQPLSADPIKPGDHRDFRLIFESVPANWDVQPPAIQVVRTELR</sequence>
<dbReference type="RefSeq" id="WP_014786731.1">
    <property type="nucleotide sequence ID" value="NC_018014.1"/>
</dbReference>
<reference evidence="2 3" key="1">
    <citation type="submission" date="2012-06" db="EMBL/GenBank/DDBJ databases">
        <title>Complete genome of Terriglobus roseus DSM 18391.</title>
        <authorList>
            <consortium name="US DOE Joint Genome Institute (JGI-PGF)"/>
            <person name="Lucas S."/>
            <person name="Copeland A."/>
            <person name="Lapidus A."/>
            <person name="Glavina del Rio T."/>
            <person name="Dalin E."/>
            <person name="Tice H."/>
            <person name="Bruce D."/>
            <person name="Goodwin L."/>
            <person name="Pitluck S."/>
            <person name="Peters L."/>
            <person name="Mikhailova N."/>
            <person name="Munk A.C.C."/>
            <person name="Kyrpides N."/>
            <person name="Mavromatis K."/>
            <person name="Ivanova N."/>
            <person name="Brettin T."/>
            <person name="Detter J.C."/>
            <person name="Han C."/>
            <person name="Larimer F."/>
            <person name="Land M."/>
            <person name="Hauser L."/>
            <person name="Markowitz V."/>
            <person name="Cheng J.-F."/>
            <person name="Hugenholtz P."/>
            <person name="Woyke T."/>
            <person name="Wu D."/>
            <person name="Brambilla E."/>
            <person name="Klenk H.-P."/>
            <person name="Eisen J.A."/>
        </authorList>
    </citation>
    <scope>NUCLEOTIDE SEQUENCE [LARGE SCALE GENOMIC DNA]</scope>
    <source>
        <strain evidence="3">DSM 18391 / NRRL B-41598 / KBS 63</strain>
    </source>
</reference>
<keyword evidence="3" id="KW-1185">Reference proteome</keyword>
<evidence type="ECO:0000256" key="1">
    <source>
        <dbReference type="SAM" id="Phobius"/>
    </source>
</evidence>
<dbReference type="Pfam" id="PF09624">
    <property type="entry name" value="DUF2393"/>
    <property type="match status" value="1"/>
</dbReference>
<dbReference type="Proteomes" id="UP000006056">
    <property type="component" value="Chromosome"/>
</dbReference>
<feature type="transmembrane region" description="Helical" evidence="1">
    <location>
        <begin position="24"/>
        <end position="43"/>
    </location>
</feature>